<comment type="subunit">
    <text evidence="2">The 26S proteasome consists of a 20S proteasome core and two 19S regulatory subunits. The 20S proteasome core is composed of 28 subunits that are arranged in four stacked rings, resulting in a barrel-shaped structure. The two end rings are each formed by seven alpha subunits, and the two central rings are each formed by seven beta subunits. The catalytic chamber with the active sites is on the inside of the barrel.</text>
</comment>
<evidence type="ECO:0000256" key="3">
    <source>
        <dbReference type="PIRNR" id="PIRNR001213"/>
    </source>
</evidence>
<dbReference type="InterPro" id="IPR029055">
    <property type="entry name" value="Ntn_hydrolases_N"/>
</dbReference>
<evidence type="ECO:0000256" key="1">
    <source>
        <dbReference type="ARBA" id="ARBA00023242"/>
    </source>
</evidence>
<dbReference type="GO" id="GO:0005737">
    <property type="term" value="C:cytoplasm"/>
    <property type="evidence" value="ECO:0007669"/>
    <property type="project" value="UniProtKB-SubCell"/>
</dbReference>
<dbReference type="GO" id="GO:0005634">
    <property type="term" value="C:nucleus"/>
    <property type="evidence" value="ECO:0007669"/>
    <property type="project" value="UniProtKB-SubCell"/>
</dbReference>
<keyword evidence="3" id="KW-0963">Cytoplasm</keyword>
<comment type="subcellular location">
    <subcellularLocation>
        <location evidence="3">Cytoplasm</location>
    </subcellularLocation>
    <subcellularLocation>
        <location evidence="3">Nucleus</location>
    </subcellularLocation>
</comment>
<keyword evidence="3 4" id="KW-0647">Proteasome</keyword>
<dbReference type="Gene3D" id="3.60.20.10">
    <property type="entry name" value="Glutamine Phosphoribosylpyrophosphate, subunit 1, domain 1"/>
    <property type="match status" value="1"/>
</dbReference>
<dbReference type="PANTHER" id="PTHR32194">
    <property type="entry name" value="METALLOPROTEASE TLDD"/>
    <property type="match status" value="1"/>
</dbReference>
<dbReference type="CDD" id="cd03760">
    <property type="entry name" value="proteasome_beta_type_4"/>
    <property type="match status" value="1"/>
</dbReference>
<keyword evidence="1 3" id="KW-0539">Nucleus</keyword>
<dbReference type="FunFam" id="3.60.20.10:FF:000070">
    <property type="entry name" value="Proteasome subunit beta"/>
    <property type="match status" value="1"/>
</dbReference>
<dbReference type="PIRSF" id="PIRSF001213">
    <property type="entry name" value="Psome_endopept_beta"/>
    <property type="match status" value="1"/>
</dbReference>
<dbReference type="EMBL" id="HBUE01052934">
    <property type="protein sequence ID" value="CAG6465249.1"/>
    <property type="molecule type" value="Transcribed_RNA"/>
</dbReference>
<reference evidence="4" key="1">
    <citation type="submission" date="2021-05" db="EMBL/GenBank/DDBJ databases">
        <authorList>
            <person name="Alioto T."/>
            <person name="Alioto T."/>
            <person name="Gomez Garrido J."/>
        </authorList>
    </citation>
    <scope>NUCLEOTIDE SEQUENCE</scope>
</reference>
<sequence length="271" mass="29947">MYPMSSVTAGPFWNNGPSPGAFYNFPGSSASTGGAVSARSETPGEFGTQRSYTPVTTGTSVVGLKFANGVIITADKLVSYGSLARFHDVDRVYKVNDKTIIGIGGDFADFQFIKRHIDQKVVDDMCLADKNELKPKSLYNWLTRVMYNRRSEFKPLYLDIVVGGMQDGEPFLGHVNLRGRAYTSNVVATGYGTHLALPLLREYSENPTVYAGLDKQKATELAKSVMEVLWYRDCRSDPKYSQAICTAEGVQVDGHCFVKQNWNLATMIKGY</sequence>
<dbReference type="EMBL" id="HBUE01302878">
    <property type="protein sequence ID" value="CAG6579764.1"/>
    <property type="molecule type" value="Transcribed_RNA"/>
</dbReference>
<evidence type="ECO:0000256" key="2">
    <source>
        <dbReference type="ARBA" id="ARBA00026071"/>
    </source>
</evidence>
<dbReference type="GO" id="GO:0051603">
    <property type="term" value="P:proteolysis involved in protein catabolic process"/>
    <property type="evidence" value="ECO:0007669"/>
    <property type="project" value="InterPro"/>
</dbReference>
<accession>A0A8D8MG57</accession>
<dbReference type="InterPro" id="IPR001353">
    <property type="entry name" value="Proteasome_sua/b"/>
</dbReference>
<dbReference type="EMBL" id="HBUE01196872">
    <property type="protein sequence ID" value="CAG6528038.1"/>
    <property type="molecule type" value="Transcribed_RNA"/>
</dbReference>
<dbReference type="InterPro" id="IPR016295">
    <property type="entry name" value="Proteasome_beta4"/>
</dbReference>
<dbReference type="AlphaFoldDB" id="A0A8D8MG57"/>
<proteinExistence type="inferred from homology"/>
<comment type="function">
    <text evidence="3">Non-catalytic component of the proteasome.</text>
</comment>
<protein>
    <recommendedName>
        <fullName evidence="3">Proteasome subunit beta</fullName>
    </recommendedName>
</protein>
<dbReference type="SUPFAM" id="SSF56235">
    <property type="entry name" value="N-terminal nucleophile aminohydrolases (Ntn hydrolases)"/>
    <property type="match status" value="1"/>
</dbReference>
<comment type="similarity">
    <text evidence="3">Belongs to the peptidase T1B family.</text>
</comment>
<dbReference type="PANTHER" id="PTHR32194:SF6">
    <property type="entry name" value="PROTEASOME SUBUNIT BETA"/>
    <property type="match status" value="1"/>
</dbReference>
<dbReference type="Pfam" id="PF00227">
    <property type="entry name" value="Proteasome"/>
    <property type="match status" value="1"/>
</dbReference>
<evidence type="ECO:0000313" key="4">
    <source>
        <dbReference type="EMBL" id="CAG6528038.1"/>
    </source>
</evidence>
<dbReference type="GO" id="GO:0019774">
    <property type="term" value="C:proteasome core complex, beta-subunit complex"/>
    <property type="evidence" value="ECO:0007669"/>
    <property type="project" value="UniProtKB-UniRule"/>
</dbReference>
<organism evidence="4">
    <name type="scientific">Culex pipiens</name>
    <name type="common">House mosquito</name>
    <dbReference type="NCBI Taxonomy" id="7175"/>
    <lineage>
        <taxon>Eukaryota</taxon>
        <taxon>Metazoa</taxon>
        <taxon>Ecdysozoa</taxon>
        <taxon>Arthropoda</taxon>
        <taxon>Hexapoda</taxon>
        <taxon>Insecta</taxon>
        <taxon>Pterygota</taxon>
        <taxon>Neoptera</taxon>
        <taxon>Endopterygota</taxon>
        <taxon>Diptera</taxon>
        <taxon>Nematocera</taxon>
        <taxon>Culicoidea</taxon>
        <taxon>Culicidae</taxon>
        <taxon>Culicinae</taxon>
        <taxon>Culicini</taxon>
        <taxon>Culex</taxon>
        <taxon>Culex</taxon>
    </lineage>
</organism>
<dbReference type="InterPro" id="IPR023333">
    <property type="entry name" value="Proteasome_suB-type"/>
</dbReference>
<name>A0A8D8MG57_CULPI</name>